<dbReference type="SUPFAM" id="SSF47323">
    <property type="entry name" value="Anticodon-binding domain of a subclass of class I aminoacyl-tRNA synthetases"/>
    <property type="match status" value="1"/>
</dbReference>
<dbReference type="Proteomes" id="UP000760819">
    <property type="component" value="Unassembled WGS sequence"/>
</dbReference>
<dbReference type="GO" id="GO:0006431">
    <property type="term" value="P:methionyl-tRNA aminoacylation"/>
    <property type="evidence" value="ECO:0007669"/>
    <property type="project" value="InterPro"/>
</dbReference>
<evidence type="ECO:0000256" key="9">
    <source>
        <dbReference type="ARBA" id="ARBA00023146"/>
    </source>
</evidence>
<dbReference type="InterPro" id="IPR023457">
    <property type="entry name" value="Met-tRNA_synth_2"/>
</dbReference>
<evidence type="ECO:0000256" key="5">
    <source>
        <dbReference type="ARBA" id="ARBA00022598"/>
    </source>
</evidence>
<evidence type="ECO:0000256" key="3">
    <source>
        <dbReference type="ARBA" id="ARBA00018753"/>
    </source>
</evidence>
<dbReference type="FunFam" id="2.170.220.10:FF:000003">
    <property type="entry name" value="Methionine--tRNA ligase"/>
    <property type="match status" value="1"/>
</dbReference>
<dbReference type="PANTHER" id="PTHR43326">
    <property type="entry name" value="METHIONYL-TRNA SYNTHETASE"/>
    <property type="match status" value="1"/>
</dbReference>
<evidence type="ECO:0000256" key="8">
    <source>
        <dbReference type="ARBA" id="ARBA00022917"/>
    </source>
</evidence>
<evidence type="ECO:0000256" key="2">
    <source>
        <dbReference type="ARBA" id="ARBA00012838"/>
    </source>
</evidence>
<feature type="domain" description="Methionyl/Leucyl tRNA synthetase" evidence="13">
    <location>
        <begin position="151"/>
        <end position="363"/>
    </location>
</feature>
<dbReference type="Pfam" id="PF08264">
    <property type="entry name" value="Anticodon_1"/>
    <property type="match status" value="1"/>
</dbReference>
<dbReference type="Gene3D" id="2.170.220.10">
    <property type="match status" value="1"/>
</dbReference>
<evidence type="ECO:0000256" key="7">
    <source>
        <dbReference type="ARBA" id="ARBA00022840"/>
    </source>
</evidence>
<comment type="caution">
    <text evidence="14">The sequence shown here is derived from an EMBL/GenBank/DDBJ whole genome shotgun (WGS) entry which is preliminary data.</text>
</comment>
<dbReference type="SUPFAM" id="SSF52374">
    <property type="entry name" value="Nucleotidylyl transferase"/>
    <property type="match status" value="1"/>
</dbReference>
<proteinExistence type="inferred from homology"/>
<keyword evidence="7 11" id="KW-0067">ATP-binding</keyword>
<keyword evidence="8 11" id="KW-0648">Protein biosynthesis</keyword>
<dbReference type="InterPro" id="IPR015413">
    <property type="entry name" value="Methionyl/Leucyl_tRNA_Synth"/>
</dbReference>
<dbReference type="PANTHER" id="PTHR43326:SF1">
    <property type="entry name" value="METHIONINE--TRNA LIGASE, MITOCHONDRIAL"/>
    <property type="match status" value="1"/>
</dbReference>
<dbReference type="InterPro" id="IPR013155">
    <property type="entry name" value="M/V/L/I-tRNA-synth_anticd-bd"/>
</dbReference>
<dbReference type="InterPro" id="IPR033911">
    <property type="entry name" value="MetRS_core"/>
</dbReference>
<dbReference type="CDD" id="cd00814">
    <property type="entry name" value="MetRS_core"/>
    <property type="match status" value="1"/>
</dbReference>
<dbReference type="Pfam" id="PF09334">
    <property type="entry name" value="tRNA-synt_1g"/>
    <property type="match status" value="1"/>
</dbReference>
<gene>
    <name evidence="14" type="ORF">KC640_00885</name>
</gene>
<dbReference type="NCBIfam" id="TIGR00398">
    <property type="entry name" value="metG"/>
    <property type="match status" value="1"/>
</dbReference>
<dbReference type="InterPro" id="IPR014758">
    <property type="entry name" value="Met-tRNA_synth"/>
</dbReference>
<sequence>MNQNKFYITTTLPYVNADPHIGHPLEFIQADVIARYFRQKLGAENVFLNVGTDEHGLKMYTKAKEKGQTPQEYVDYYASRWQDFCKLFQISYDNFYRTSDEAHHAAAQKFWEASNAAGDVYKKKYEGLYCVGHEAFITEKELVDGLCPEHKTKPVLHSEENYFFKLSKYKQVLLDYFDQHPEILKPAHKLNELRNVIENIEDISISRIKENLPWGVDVPNDPTQVMYVWFDALTNYVSAIGYGQDEEKLKVWWPGVQIFGPDNLRFQCMIWQGMLASVGLPFTRQFLCHGMILAADGTKMSKTVGNVVSPFEQAEKFGTEAVRYYMISEIATFGDSAYKEDDLINSFNANLANNYGNLLSRVLHLAEKDNIEINDADKVDPTFRAKVDDYVRTAEVFYESYELQQALQTANELSDFGNKYIDEQKPWEQRETGDNRSDSAQVINNLSYLLAKVTDLYAPVIPMAAAKARQALEKREKVILFPKLDI</sequence>
<name>A0A955I6S6_9BACT</name>
<dbReference type="Gene3D" id="3.40.50.620">
    <property type="entry name" value="HUPs"/>
    <property type="match status" value="1"/>
</dbReference>
<dbReference type="EC" id="6.1.1.10" evidence="2"/>
<feature type="domain" description="Methionyl/Valyl/Leucyl/Isoleucyl-tRNA synthetase anticodon-binding" evidence="12">
    <location>
        <begin position="383"/>
        <end position="480"/>
    </location>
</feature>
<reference evidence="14" key="1">
    <citation type="submission" date="2020-04" db="EMBL/GenBank/DDBJ databases">
        <authorList>
            <person name="Zhang T."/>
        </authorList>
    </citation>
    <scope>NUCLEOTIDE SEQUENCE</scope>
    <source>
        <strain evidence="14">HKST-UBA12</strain>
    </source>
</reference>
<evidence type="ECO:0000256" key="10">
    <source>
        <dbReference type="ARBA" id="ARBA00030904"/>
    </source>
</evidence>
<evidence type="ECO:0000313" key="14">
    <source>
        <dbReference type="EMBL" id="MCA9378959.1"/>
    </source>
</evidence>
<dbReference type="GO" id="GO:0004825">
    <property type="term" value="F:methionine-tRNA ligase activity"/>
    <property type="evidence" value="ECO:0007669"/>
    <property type="project" value="UniProtKB-EC"/>
</dbReference>
<evidence type="ECO:0000259" key="13">
    <source>
        <dbReference type="Pfam" id="PF09334"/>
    </source>
</evidence>
<dbReference type="Gene3D" id="1.10.730.10">
    <property type="entry name" value="Isoleucyl-tRNA Synthetase, Domain 1"/>
    <property type="match status" value="1"/>
</dbReference>
<comment type="similarity">
    <text evidence="11">Belongs to the class-I aminoacyl-tRNA synthetase family.</text>
</comment>
<organism evidence="14 15">
    <name type="scientific">Candidatus Dojkabacteria bacterium</name>
    <dbReference type="NCBI Taxonomy" id="2099670"/>
    <lineage>
        <taxon>Bacteria</taxon>
        <taxon>Candidatus Dojkabacteria</taxon>
    </lineage>
</organism>
<reference evidence="14" key="2">
    <citation type="journal article" date="2021" name="Microbiome">
        <title>Successional dynamics and alternative stable states in a saline activated sludge microbial community over 9 years.</title>
        <authorList>
            <person name="Wang Y."/>
            <person name="Ye J."/>
            <person name="Ju F."/>
            <person name="Liu L."/>
            <person name="Boyd J.A."/>
            <person name="Deng Y."/>
            <person name="Parks D.H."/>
            <person name="Jiang X."/>
            <person name="Yin X."/>
            <person name="Woodcroft B.J."/>
            <person name="Tyson G.W."/>
            <person name="Hugenholtz P."/>
            <person name="Polz M.F."/>
            <person name="Zhang T."/>
        </authorList>
    </citation>
    <scope>NUCLEOTIDE SEQUENCE</scope>
    <source>
        <strain evidence="14">HKST-UBA12</strain>
    </source>
</reference>
<evidence type="ECO:0000256" key="4">
    <source>
        <dbReference type="ARBA" id="ARBA00022490"/>
    </source>
</evidence>
<dbReference type="AlphaFoldDB" id="A0A955I6S6"/>
<evidence type="ECO:0000259" key="12">
    <source>
        <dbReference type="Pfam" id="PF08264"/>
    </source>
</evidence>
<protein>
    <recommendedName>
        <fullName evidence="3">Methionine--tRNA ligase</fullName>
        <ecNumber evidence="2">6.1.1.10</ecNumber>
    </recommendedName>
    <alternativeName>
        <fullName evidence="10">Methionyl-tRNA synthetase</fullName>
    </alternativeName>
</protein>
<dbReference type="InterPro" id="IPR014729">
    <property type="entry name" value="Rossmann-like_a/b/a_fold"/>
</dbReference>
<accession>A0A955I6S6</accession>
<dbReference type="EMBL" id="JAGQLI010000045">
    <property type="protein sequence ID" value="MCA9378959.1"/>
    <property type="molecule type" value="Genomic_DNA"/>
</dbReference>
<evidence type="ECO:0000256" key="1">
    <source>
        <dbReference type="ARBA" id="ARBA00003314"/>
    </source>
</evidence>
<dbReference type="PROSITE" id="PS00178">
    <property type="entry name" value="AA_TRNA_LIGASE_I"/>
    <property type="match status" value="1"/>
</dbReference>
<dbReference type="InterPro" id="IPR001412">
    <property type="entry name" value="aa-tRNA-synth_I_CS"/>
</dbReference>
<dbReference type="PRINTS" id="PR01041">
    <property type="entry name" value="TRNASYNTHMET"/>
</dbReference>
<keyword evidence="5 11" id="KW-0436">Ligase</keyword>
<dbReference type="GO" id="GO:0005524">
    <property type="term" value="F:ATP binding"/>
    <property type="evidence" value="ECO:0007669"/>
    <property type="project" value="UniProtKB-KW"/>
</dbReference>
<keyword evidence="9 11" id="KW-0030">Aminoacyl-tRNA synthetase</keyword>
<keyword evidence="6 11" id="KW-0547">Nucleotide-binding</keyword>
<evidence type="ECO:0000313" key="15">
    <source>
        <dbReference type="Proteomes" id="UP000760819"/>
    </source>
</evidence>
<dbReference type="InterPro" id="IPR009080">
    <property type="entry name" value="tRNAsynth_Ia_anticodon-bd"/>
</dbReference>
<comment type="function">
    <text evidence="1">Is required not only for elongation of protein synthesis but also for the initiation of all mRNA translation through initiator tRNA(fMet) aminoacylation.</text>
</comment>
<keyword evidence="4" id="KW-0963">Cytoplasm</keyword>
<evidence type="ECO:0000256" key="11">
    <source>
        <dbReference type="RuleBase" id="RU363039"/>
    </source>
</evidence>
<evidence type="ECO:0000256" key="6">
    <source>
        <dbReference type="ARBA" id="ARBA00022741"/>
    </source>
</evidence>